<sequence>MCVNDKTPVWYGNVERLEVPKIFDNCFLIPIHGLKQNFGNCWKEMFSIIIGSDEASHGKPSPDM</sequence>
<proteinExistence type="predicted"/>
<dbReference type="Proteomes" id="UP001412067">
    <property type="component" value="Unassembled WGS sequence"/>
</dbReference>
<dbReference type="EMBL" id="JBBWWR010000002">
    <property type="protein sequence ID" value="KAK8969861.1"/>
    <property type="molecule type" value="Genomic_DNA"/>
</dbReference>
<gene>
    <name evidence="1" type="ORF">KSP40_PGU003247</name>
</gene>
<accession>A0ABR2N2K0</accession>
<reference evidence="1 2" key="1">
    <citation type="journal article" date="2022" name="Nat. Plants">
        <title>Genomes of leafy and leafless Platanthera orchids illuminate the evolution of mycoheterotrophy.</title>
        <authorList>
            <person name="Li M.H."/>
            <person name="Liu K.W."/>
            <person name="Li Z."/>
            <person name="Lu H.C."/>
            <person name="Ye Q.L."/>
            <person name="Zhang D."/>
            <person name="Wang J.Y."/>
            <person name="Li Y.F."/>
            <person name="Zhong Z.M."/>
            <person name="Liu X."/>
            <person name="Yu X."/>
            <person name="Liu D.K."/>
            <person name="Tu X.D."/>
            <person name="Liu B."/>
            <person name="Hao Y."/>
            <person name="Liao X.Y."/>
            <person name="Jiang Y.T."/>
            <person name="Sun W.H."/>
            <person name="Chen J."/>
            <person name="Chen Y.Q."/>
            <person name="Ai Y."/>
            <person name="Zhai J.W."/>
            <person name="Wu S.S."/>
            <person name="Zhou Z."/>
            <person name="Hsiao Y.Y."/>
            <person name="Wu W.L."/>
            <person name="Chen Y.Y."/>
            <person name="Lin Y.F."/>
            <person name="Hsu J.L."/>
            <person name="Li C.Y."/>
            <person name="Wang Z.W."/>
            <person name="Zhao X."/>
            <person name="Zhong W.Y."/>
            <person name="Ma X.K."/>
            <person name="Ma L."/>
            <person name="Huang J."/>
            <person name="Chen G.Z."/>
            <person name="Huang M.Z."/>
            <person name="Huang L."/>
            <person name="Peng D.H."/>
            <person name="Luo Y.B."/>
            <person name="Zou S.Q."/>
            <person name="Chen S.P."/>
            <person name="Lan S."/>
            <person name="Tsai W.C."/>
            <person name="Van de Peer Y."/>
            <person name="Liu Z.J."/>
        </authorList>
    </citation>
    <scope>NUCLEOTIDE SEQUENCE [LARGE SCALE GENOMIC DNA]</scope>
    <source>
        <strain evidence="1">Lor288</strain>
    </source>
</reference>
<organism evidence="1 2">
    <name type="scientific">Platanthera guangdongensis</name>
    <dbReference type="NCBI Taxonomy" id="2320717"/>
    <lineage>
        <taxon>Eukaryota</taxon>
        <taxon>Viridiplantae</taxon>
        <taxon>Streptophyta</taxon>
        <taxon>Embryophyta</taxon>
        <taxon>Tracheophyta</taxon>
        <taxon>Spermatophyta</taxon>
        <taxon>Magnoliopsida</taxon>
        <taxon>Liliopsida</taxon>
        <taxon>Asparagales</taxon>
        <taxon>Orchidaceae</taxon>
        <taxon>Orchidoideae</taxon>
        <taxon>Orchideae</taxon>
        <taxon>Orchidinae</taxon>
        <taxon>Platanthera</taxon>
    </lineage>
</organism>
<comment type="caution">
    <text evidence="1">The sequence shown here is derived from an EMBL/GenBank/DDBJ whole genome shotgun (WGS) entry which is preliminary data.</text>
</comment>
<keyword evidence="2" id="KW-1185">Reference proteome</keyword>
<evidence type="ECO:0000313" key="2">
    <source>
        <dbReference type="Proteomes" id="UP001412067"/>
    </source>
</evidence>
<protein>
    <submittedName>
        <fullName evidence="1">Uncharacterized protein</fullName>
    </submittedName>
</protein>
<name>A0ABR2N2K0_9ASPA</name>
<evidence type="ECO:0000313" key="1">
    <source>
        <dbReference type="EMBL" id="KAK8969861.1"/>
    </source>
</evidence>